<reference evidence="2 3" key="1">
    <citation type="submission" date="2024-02" db="EMBL/GenBank/DDBJ databases">
        <title>Lysinimicrobium sediminis NBRC 112286.</title>
        <authorList>
            <person name="Ichikawa N."/>
            <person name="Katano-Makiyama Y."/>
            <person name="Hidaka K."/>
        </authorList>
    </citation>
    <scope>NUCLEOTIDE SEQUENCE [LARGE SCALE GENOMIC DNA]</scope>
    <source>
        <strain evidence="2 3">NBRC 112286</strain>
    </source>
</reference>
<organism evidence="2 3">
    <name type="scientific">Demequina sediminis</name>
    <dbReference type="NCBI Taxonomy" id="1930058"/>
    <lineage>
        <taxon>Bacteria</taxon>
        <taxon>Bacillati</taxon>
        <taxon>Actinomycetota</taxon>
        <taxon>Actinomycetes</taxon>
        <taxon>Micrococcales</taxon>
        <taxon>Demequinaceae</taxon>
        <taxon>Demequina</taxon>
    </lineage>
</organism>
<proteinExistence type="predicted"/>
<dbReference type="RefSeq" id="WP_286215952.1">
    <property type="nucleotide sequence ID" value="NZ_AP027736.1"/>
</dbReference>
<dbReference type="InterPro" id="IPR039069">
    <property type="entry name" value="CE7"/>
</dbReference>
<evidence type="ECO:0000313" key="2">
    <source>
        <dbReference type="EMBL" id="GAA5517893.1"/>
    </source>
</evidence>
<comment type="caution">
    <text evidence="2">The sequence shown here is derived from an EMBL/GenBank/DDBJ whole genome shotgun (WGS) entry which is preliminary data.</text>
</comment>
<dbReference type="InterPro" id="IPR029058">
    <property type="entry name" value="AB_hydrolase_fold"/>
</dbReference>
<dbReference type="Pfam" id="PF05448">
    <property type="entry name" value="AXE1"/>
    <property type="match status" value="1"/>
</dbReference>
<dbReference type="Proteomes" id="UP001426770">
    <property type="component" value="Unassembled WGS sequence"/>
</dbReference>
<sequence>MPFSDMSREALESYRPDLPAPADFDERWTATLAEARAAGGEVAVTPVDAGLALIEASDVTFPGFGGDPVRAWWLRPRGLTATAPVVVEFNGYGGGRGLVHERLLWAAAGYHYVFMDTRGQGSAWGNGGDTADASGGGDAGAPALPGFMTRGVREVETYYFRRLLTDAARCVDAVRTLPGIDPTRVVVAGASQGGGLAIAAAGLVPDVAGALVDVPFLCHIERGVRVAEHDPYQEIARYLAVHRDREEETFRTLAYVDGVHHAARAQAPALFSVALRDDVCPPSTVYAAYHAWAGPAQMVVYPYNGHEGGQAYQQRRQLTFLDHLWENR</sequence>
<accession>A0ABP9WF96</accession>
<gene>
    <name evidence="2" type="primary">axeA</name>
    <name evidence="2" type="ORF">Lsed01_00309</name>
</gene>
<dbReference type="EMBL" id="BAABRR010000001">
    <property type="protein sequence ID" value="GAA5517893.1"/>
    <property type="molecule type" value="Genomic_DNA"/>
</dbReference>
<dbReference type="Gene3D" id="3.40.50.1820">
    <property type="entry name" value="alpha/beta hydrolase"/>
    <property type="match status" value="1"/>
</dbReference>
<feature type="domain" description="Acetyl xylan esterase" evidence="1">
    <location>
        <begin position="1"/>
        <end position="323"/>
    </location>
</feature>
<dbReference type="InterPro" id="IPR008391">
    <property type="entry name" value="AXE1_dom"/>
</dbReference>
<dbReference type="SUPFAM" id="SSF53474">
    <property type="entry name" value="alpha/beta-Hydrolases"/>
    <property type="match status" value="1"/>
</dbReference>
<name>A0ABP9WF96_9MICO</name>
<keyword evidence="3" id="KW-1185">Reference proteome</keyword>
<dbReference type="PANTHER" id="PTHR40111">
    <property type="entry name" value="CEPHALOSPORIN-C DEACETYLASE"/>
    <property type="match status" value="1"/>
</dbReference>
<evidence type="ECO:0000259" key="1">
    <source>
        <dbReference type="Pfam" id="PF05448"/>
    </source>
</evidence>
<evidence type="ECO:0000313" key="3">
    <source>
        <dbReference type="Proteomes" id="UP001426770"/>
    </source>
</evidence>
<dbReference type="PANTHER" id="PTHR40111:SF1">
    <property type="entry name" value="CEPHALOSPORIN-C DEACETYLASE"/>
    <property type="match status" value="1"/>
</dbReference>
<protein>
    <submittedName>
        <fullName evidence="2">Cephalosporin-C deacetylase</fullName>
    </submittedName>
</protein>